<accession>A0A0A9I020</accession>
<keyword evidence="1" id="KW-1133">Transmembrane helix</keyword>
<feature type="transmembrane region" description="Helical" evidence="1">
    <location>
        <begin position="25"/>
        <end position="46"/>
    </location>
</feature>
<reference evidence="2" key="2">
    <citation type="journal article" date="2015" name="Data Brief">
        <title>Shoot transcriptome of the giant reed, Arundo donax.</title>
        <authorList>
            <person name="Barrero R.A."/>
            <person name="Guerrero F.D."/>
            <person name="Moolhuijzen P."/>
            <person name="Goolsby J.A."/>
            <person name="Tidwell J."/>
            <person name="Bellgard S.E."/>
            <person name="Bellgard M.I."/>
        </authorList>
    </citation>
    <scope>NUCLEOTIDE SEQUENCE</scope>
    <source>
        <tissue evidence="2">Shoot tissue taken approximately 20 cm above the soil surface</tissue>
    </source>
</reference>
<sequence>MQLKHVHAPWFVELTYHTLACRYPLFFLFVISPYCSLFFQFSYCFVEVEVVIIC</sequence>
<name>A0A0A9I020_ARUDO</name>
<keyword evidence="1" id="KW-0472">Membrane</keyword>
<organism evidence="2">
    <name type="scientific">Arundo donax</name>
    <name type="common">Giant reed</name>
    <name type="synonym">Donax arundinaceus</name>
    <dbReference type="NCBI Taxonomy" id="35708"/>
    <lineage>
        <taxon>Eukaryota</taxon>
        <taxon>Viridiplantae</taxon>
        <taxon>Streptophyta</taxon>
        <taxon>Embryophyta</taxon>
        <taxon>Tracheophyta</taxon>
        <taxon>Spermatophyta</taxon>
        <taxon>Magnoliopsida</taxon>
        <taxon>Liliopsida</taxon>
        <taxon>Poales</taxon>
        <taxon>Poaceae</taxon>
        <taxon>PACMAD clade</taxon>
        <taxon>Arundinoideae</taxon>
        <taxon>Arundineae</taxon>
        <taxon>Arundo</taxon>
    </lineage>
</organism>
<evidence type="ECO:0000313" key="2">
    <source>
        <dbReference type="EMBL" id="JAE38503.1"/>
    </source>
</evidence>
<evidence type="ECO:0000256" key="1">
    <source>
        <dbReference type="SAM" id="Phobius"/>
    </source>
</evidence>
<dbReference type="EMBL" id="GBRH01159393">
    <property type="protein sequence ID" value="JAE38503.1"/>
    <property type="molecule type" value="Transcribed_RNA"/>
</dbReference>
<dbReference type="AlphaFoldDB" id="A0A0A9I020"/>
<reference evidence="2" key="1">
    <citation type="submission" date="2014-09" db="EMBL/GenBank/DDBJ databases">
        <authorList>
            <person name="Magalhaes I.L.F."/>
            <person name="Oliveira U."/>
            <person name="Santos F.R."/>
            <person name="Vidigal T.H.D.A."/>
            <person name="Brescovit A.D."/>
            <person name="Santos A.J."/>
        </authorList>
    </citation>
    <scope>NUCLEOTIDE SEQUENCE</scope>
    <source>
        <tissue evidence="2">Shoot tissue taken approximately 20 cm above the soil surface</tissue>
    </source>
</reference>
<keyword evidence="1" id="KW-0812">Transmembrane</keyword>
<protein>
    <submittedName>
        <fullName evidence="2">Uncharacterized protein</fullName>
    </submittedName>
</protein>
<proteinExistence type="predicted"/>